<proteinExistence type="predicted"/>
<gene>
    <name evidence="1" type="ORF">CUC04_03595</name>
</gene>
<dbReference type="EMBL" id="PESN01000001">
    <property type="protein sequence ID" value="PIN28555.1"/>
    <property type="molecule type" value="Genomic_DNA"/>
</dbReference>
<accession>A0A2G9IFM6</accession>
<evidence type="ECO:0000313" key="2">
    <source>
        <dbReference type="Proteomes" id="UP000230500"/>
    </source>
</evidence>
<dbReference type="Proteomes" id="UP000230500">
    <property type="component" value="Unassembled WGS sequence"/>
</dbReference>
<name>A0A2G9IFM6_PREIN</name>
<evidence type="ECO:0000313" key="1">
    <source>
        <dbReference type="EMBL" id="PIN28555.1"/>
    </source>
</evidence>
<reference evidence="1 2" key="1">
    <citation type="submission" date="2017-11" db="EMBL/GenBank/DDBJ databases">
        <title>Genome sequencing of Prevotella intermedia KCOM 2069.</title>
        <authorList>
            <person name="Kook J.-K."/>
            <person name="Park S.-N."/>
            <person name="Lim Y.K."/>
        </authorList>
    </citation>
    <scope>NUCLEOTIDE SEQUENCE [LARGE SCALE GENOMIC DNA]</scope>
    <source>
        <strain evidence="1 2">KCOM 2069</strain>
    </source>
</reference>
<sequence>MPNKLIINELQNLLFCIVKAALLPAKSGCFAMQNSRFYNAKVQLSLFNRIIFTILKFFSPSDFSNRKENHSSYKTLSNS</sequence>
<organism evidence="1 2">
    <name type="scientific">Prevotella intermedia</name>
    <dbReference type="NCBI Taxonomy" id="28131"/>
    <lineage>
        <taxon>Bacteria</taxon>
        <taxon>Pseudomonadati</taxon>
        <taxon>Bacteroidota</taxon>
        <taxon>Bacteroidia</taxon>
        <taxon>Bacteroidales</taxon>
        <taxon>Prevotellaceae</taxon>
        <taxon>Prevotella</taxon>
    </lineage>
</organism>
<dbReference type="AlphaFoldDB" id="A0A2G9IFM6"/>
<protein>
    <submittedName>
        <fullName evidence="1">Uncharacterized protein</fullName>
    </submittedName>
</protein>
<comment type="caution">
    <text evidence="1">The sequence shown here is derived from an EMBL/GenBank/DDBJ whole genome shotgun (WGS) entry which is preliminary data.</text>
</comment>